<organism evidence="2 3">
    <name type="scientific">Klebsiella pneumoniae</name>
    <dbReference type="NCBI Taxonomy" id="573"/>
    <lineage>
        <taxon>Bacteria</taxon>
        <taxon>Pseudomonadati</taxon>
        <taxon>Pseudomonadota</taxon>
        <taxon>Gammaproteobacteria</taxon>
        <taxon>Enterobacterales</taxon>
        <taxon>Enterobacteriaceae</taxon>
        <taxon>Klebsiella/Raoultella group</taxon>
        <taxon>Klebsiella</taxon>
        <taxon>Klebsiella pneumoniae complex</taxon>
    </lineage>
</organism>
<feature type="region of interest" description="Disordered" evidence="1">
    <location>
        <begin position="37"/>
        <end position="56"/>
    </location>
</feature>
<accession>A0A927DPD1</accession>
<evidence type="ECO:0000313" key="3">
    <source>
        <dbReference type="Proteomes" id="UP000639195"/>
    </source>
</evidence>
<dbReference type="AlphaFoldDB" id="A0A927DPD1"/>
<evidence type="ECO:0000313" key="2">
    <source>
        <dbReference type="EMBL" id="MBD3716238.1"/>
    </source>
</evidence>
<reference evidence="2" key="1">
    <citation type="submission" date="2020-07" db="EMBL/GenBank/DDBJ databases">
        <title>Clinical and genomic characterization of carbapenemase-producing Enterobacterales causing secondary infections during the COVID-19 crisis at a New York City hospital.</title>
        <authorList>
            <person name="Gomez-Simmonds A."/>
            <person name="Annavajhala M.K."/>
            <person name="Uhlemann A.-C."/>
        </authorList>
    </citation>
    <scope>NUCLEOTIDE SEQUENCE</scope>
    <source>
        <strain evidence="2">KP1827</strain>
    </source>
</reference>
<dbReference type="EMBL" id="JACXSW010000013">
    <property type="protein sequence ID" value="MBD3716238.1"/>
    <property type="molecule type" value="Genomic_DNA"/>
</dbReference>
<gene>
    <name evidence="2" type="ORF">IE979_19665</name>
</gene>
<proteinExistence type="predicted"/>
<evidence type="ECO:0000256" key="1">
    <source>
        <dbReference type="SAM" id="MobiDB-lite"/>
    </source>
</evidence>
<sequence length="56" mass="5565">MDGAVALTLRQDSHQLSLSGRGDSVARWPLSVSRHATAPAGDAAAAGAAGHAPDSE</sequence>
<dbReference type="Proteomes" id="UP000639195">
    <property type="component" value="Unassembled WGS sequence"/>
</dbReference>
<comment type="caution">
    <text evidence="2">The sequence shown here is derived from an EMBL/GenBank/DDBJ whole genome shotgun (WGS) entry which is preliminary data.</text>
</comment>
<protein>
    <submittedName>
        <fullName evidence="2">Uncharacterized protein</fullName>
    </submittedName>
</protein>
<name>A0A927DPD1_KLEPN</name>